<feature type="region of interest" description="Disordered" evidence="1">
    <location>
        <begin position="1"/>
        <end position="34"/>
    </location>
</feature>
<evidence type="ECO:0000313" key="4">
    <source>
        <dbReference type="Proteomes" id="UP000581135"/>
    </source>
</evidence>
<accession>A0A839SV66</accession>
<organism evidence="3 4">
    <name type="scientific">Limibacillus halophilus</name>
    <dbReference type="NCBI Taxonomy" id="1579333"/>
    <lineage>
        <taxon>Bacteria</taxon>
        <taxon>Pseudomonadati</taxon>
        <taxon>Pseudomonadota</taxon>
        <taxon>Alphaproteobacteria</taxon>
        <taxon>Rhodospirillales</taxon>
        <taxon>Rhodovibrionaceae</taxon>
        <taxon>Limibacillus</taxon>
    </lineage>
</organism>
<dbReference type="Pfam" id="PF08291">
    <property type="entry name" value="Peptidase_M15_3"/>
    <property type="match status" value="1"/>
</dbReference>
<dbReference type="AlphaFoldDB" id="A0A839SV66"/>
<protein>
    <submittedName>
        <fullName evidence="3">Uncharacterized protein YcbK (DUF882 family)</fullName>
    </submittedName>
</protein>
<gene>
    <name evidence="3" type="ORF">FHR98_001891</name>
</gene>
<dbReference type="SUPFAM" id="SSF55166">
    <property type="entry name" value="Hedgehog/DD-peptidase"/>
    <property type="match status" value="1"/>
</dbReference>
<name>A0A839SV66_9PROT</name>
<dbReference type="Proteomes" id="UP000581135">
    <property type="component" value="Unassembled WGS sequence"/>
</dbReference>
<dbReference type="InterPro" id="IPR009045">
    <property type="entry name" value="Zn_M74/Hedgehog-like"/>
</dbReference>
<dbReference type="Gene3D" id="3.30.1380.10">
    <property type="match status" value="1"/>
</dbReference>
<keyword evidence="4" id="KW-1185">Reference proteome</keyword>
<comment type="caution">
    <text evidence="3">The sequence shown here is derived from an EMBL/GenBank/DDBJ whole genome shotgun (WGS) entry which is preliminary data.</text>
</comment>
<dbReference type="EMBL" id="JACHXA010000004">
    <property type="protein sequence ID" value="MBB3065604.1"/>
    <property type="molecule type" value="Genomic_DNA"/>
</dbReference>
<feature type="domain" description="Peptidase M15A C-terminal" evidence="2">
    <location>
        <begin position="2"/>
        <end position="77"/>
    </location>
</feature>
<proteinExistence type="predicted"/>
<evidence type="ECO:0000313" key="3">
    <source>
        <dbReference type="EMBL" id="MBB3065604.1"/>
    </source>
</evidence>
<feature type="compositionally biased region" description="Polar residues" evidence="1">
    <location>
        <begin position="22"/>
        <end position="31"/>
    </location>
</feature>
<evidence type="ECO:0000259" key="2">
    <source>
        <dbReference type="Pfam" id="PF08291"/>
    </source>
</evidence>
<sequence>MAFGRPLIVTSGYRSPEHNKRVSSTGNSGPHTSGRAVDVHIYGSAAFDLLDASLAHGFTGIGLQQKGPVSSRFIHLDDLPGNDTRKRPWIWSY</sequence>
<reference evidence="3 4" key="1">
    <citation type="submission" date="2020-08" db="EMBL/GenBank/DDBJ databases">
        <title>Genomic Encyclopedia of Type Strains, Phase III (KMG-III): the genomes of soil and plant-associated and newly described type strains.</title>
        <authorList>
            <person name="Whitman W."/>
        </authorList>
    </citation>
    <scope>NUCLEOTIDE SEQUENCE [LARGE SCALE GENOMIC DNA]</scope>
    <source>
        <strain evidence="3 4">CECT 8803</strain>
    </source>
</reference>
<dbReference type="InterPro" id="IPR013230">
    <property type="entry name" value="Peptidase_M15A_C"/>
</dbReference>
<evidence type="ECO:0000256" key="1">
    <source>
        <dbReference type="SAM" id="MobiDB-lite"/>
    </source>
</evidence>